<dbReference type="AlphaFoldDB" id="A0A9W9YHM4"/>
<gene>
    <name evidence="1" type="primary">DAP3_3</name>
    <name evidence="1" type="ORF">OS493_038458</name>
</gene>
<proteinExistence type="predicted"/>
<name>A0A9W9YHM4_9CNID</name>
<keyword evidence="2" id="KW-1185">Reference proteome</keyword>
<dbReference type="GO" id="GO:0005840">
    <property type="term" value="C:ribosome"/>
    <property type="evidence" value="ECO:0007669"/>
    <property type="project" value="UniProtKB-KW"/>
</dbReference>
<keyword evidence="1" id="KW-0687">Ribonucleoprotein</keyword>
<comment type="caution">
    <text evidence="1">The sequence shown here is derived from an EMBL/GenBank/DDBJ whole genome shotgun (WGS) entry which is preliminary data.</text>
</comment>
<dbReference type="EMBL" id="MU827399">
    <property type="protein sequence ID" value="KAJ7350099.1"/>
    <property type="molecule type" value="Genomic_DNA"/>
</dbReference>
<dbReference type="Proteomes" id="UP001163046">
    <property type="component" value="Unassembled WGS sequence"/>
</dbReference>
<protein>
    <submittedName>
        <fullName evidence="1">28S ribosomal protein S29, mitochondrial</fullName>
    </submittedName>
</protein>
<evidence type="ECO:0000313" key="1">
    <source>
        <dbReference type="EMBL" id="KAJ7350099.1"/>
    </source>
</evidence>
<organism evidence="1 2">
    <name type="scientific">Desmophyllum pertusum</name>
    <dbReference type="NCBI Taxonomy" id="174260"/>
    <lineage>
        <taxon>Eukaryota</taxon>
        <taxon>Metazoa</taxon>
        <taxon>Cnidaria</taxon>
        <taxon>Anthozoa</taxon>
        <taxon>Hexacorallia</taxon>
        <taxon>Scleractinia</taxon>
        <taxon>Caryophylliina</taxon>
        <taxon>Caryophylliidae</taxon>
        <taxon>Desmophyllum</taxon>
    </lineage>
</organism>
<sequence>MAVMDVVNLCHLSMFFTTVIPLDGLFCPYASVFNWVHGKSSLQVSTYNADRFDQPEEAAAWLQVWPIN</sequence>
<keyword evidence="1" id="KW-0689">Ribosomal protein</keyword>
<accession>A0A9W9YHM4</accession>
<reference evidence="1" key="1">
    <citation type="submission" date="2023-01" db="EMBL/GenBank/DDBJ databases">
        <title>Genome assembly of the deep-sea coral Lophelia pertusa.</title>
        <authorList>
            <person name="Herrera S."/>
            <person name="Cordes E."/>
        </authorList>
    </citation>
    <scope>NUCLEOTIDE SEQUENCE</scope>
    <source>
        <strain evidence="1">USNM1676648</strain>
        <tissue evidence="1">Polyp</tissue>
    </source>
</reference>
<evidence type="ECO:0000313" key="2">
    <source>
        <dbReference type="Proteomes" id="UP001163046"/>
    </source>
</evidence>
<dbReference type="OrthoDB" id="274828at2759"/>